<dbReference type="HOGENOM" id="CLU_2446694_0_0_1"/>
<evidence type="ECO:0000256" key="1">
    <source>
        <dbReference type="SAM" id="Coils"/>
    </source>
</evidence>
<dbReference type="EMBL" id="JH604639">
    <property type="protein sequence ID" value="EHY64671.1"/>
    <property type="molecule type" value="Genomic_DNA"/>
</dbReference>
<keyword evidence="1" id="KW-0175">Coiled coil</keyword>
<organism evidence="2">
    <name type="scientific">Nematocida ausubeli (strain ATCC PRA-371 / ERTm2)</name>
    <name type="common">Nematode killer fungus</name>
    <dbReference type="NCBI Taxonomy" id="1913371"/>
    <lineage>
        <taxon>Eukaryota</taxon>
        <taxon>Fungi</taxon>
        <taxon>Fungi incertae sedis</taxon>
        <taxon>Microsporidia</taxon>
        <taxon>Nematocida</taxon>
    </lineage>
</organism>
<name>H8ZFB9_NEMA1</name>
<feature type="non-terminal residue" evidence="2">
    <location>
        <position position="1"/>
    </location>
</feature>
<dbReference type="Proteomes" id="UP000005622">
    <property type="component" value="Unassembled WGS sequence"/>
</dbReference>
<proteinExistence type="predicted"/>
<sequence>VKIITEVKPVYITQTKRLTTTGTITKYVTITEVPIPTLKVDRTQEYSNIIAELRGKIDEYRDLLRESNRISDDHQKEINTLRELMKRNTA</sequence>
<gene>
    <name evidence="2" type="ORF">NERG_02290</name>
</gene>
<dbReference type="AlphaFoldDB" id="H8ZFB9"/>
<feature type="coiled-coil region" evidence="1">
    <location>
        <begin position="50"/>
        <end position="77"/>
    </location>
</feature>
<accession>H8ZFB9</accession>
<reference evidence="2" key="1">
    <citation type="submission" date="2011-03" db="EMBL/GenBank/DDBJ databases">
        <title>The Genome Sequence of Nematocida sp1 strain ERTm2.</title>
        <authorList>
            <consortium name="The Broad Institute Genome Sequencing Platform"/>
            <consortium name="The Broad Institute Genome Sequencing Center for Infectious Disease"/>
            <person name="Cuomo C."/>
            <person name="Troemel E."/>
            <person name="Young S.K."/>
            <person name="Zeng Q."/>
            <person name="Gargeya S."/>
            <person name="Fitzgerald M."/>
            <person name="Haas B."/>
            <person name="Abouelleil A."/>
            <person name="Alvarado L."/>
            <person name="Arachchi H.M."/>
            <person name="Berlin A."/>
            <person name="Brown A."/>
            <person name="Chapman S.B."/>
            <person name="Chen Z."/>
            <person name="Dunbar C."/>
            <person name="Freedman E."/>
            <person name="Gearin G."/>
            <person name="Gellesch M."/>
            <person name="Goldberg J."/>
            <person name="Griggs A."/>
            <person name="Gujja S."/>
            <person name="Heilman E.R."/>
            <person name="Heiman D."/>
            <person name="Howarth C."/>
            <person name="Larson L."/>
            <person name="Lui A."/>
            <person name="MacDonald P.J.P."/>
            <person name="Mehta T."/>
            <person name="Montmayeur A."/>
            <person name="Murphy C."/>
            <person name="Neiman D."/>
            <person name="Pearson M."/>
            <person name="Priest M."/>
            <person name="Roberts A."/>
            <person name="Saif S."/>
            <person name="Shea T."/>
            <person name="Shenoy N."/>
            <person name="Sisk P."/>
            <person name="Stolte C."/>
            <person name="Sykes S."/>
            <person name="White J."/>
            <person name="Yandava C."/>
            <person name="Wortman J."/>
            <person name="Nusbaum C."/>
            <person name="Birren B."/>
        </authorList>
    </citation>
    <scope>NUCLEOTIDE SEQUENCE</scope>
    <source>
        <strain evidence="2">ERTm2</strain>
    </source>
</reference>
<evidence type="ECO:0000313" key="2">
    <source>
        <dbReference type="EMBL" id="EHY64671.1"/>
    </source>
</evidence>
<protein>
    <submittedName>
        <fullName evidence="2">Uncharacterized protein</fullName>
    </submittedName>
</protein>